<name>A0A1L9X7T1_ASPA1</name>
<dbReference type="Pfam" id="PF00226">
    <property type="entry name" value="DnaJ"/>
    <property type="match status" value="1"/>
</dbReference>
<dbReference type="InterPro" id="IPR001623">
    <property type="entry name" value="DnaJ_domain"/>
</dbReference>
<organism evidence="3 4">
    <name type="scientific">Aspergillus aculeatus (strain ATCC 16872 / CBS 172.66 / WB 5094)</name>
    <dbReference type="NCBI Taxonomy" id="690307"/>
    <lineage>
        <taxon>Eukaryota</taxon>
        <taxon>Fungi</taxon>
        <taxon>Dikarya</taxon>
        <taxon>Ascomycota</taxon>
        <taxon>Pezizomycotina</taxon>
        <taxon>Eurotiomycetes</taxon>
        <taxon>Eurotiomycetidae</taxon>
        <taxon>Eurotiales</taxon>
        <taxon>Aspergillaceae</taxon>
        <taxon>Aspergillus</taxon>
        <taxon>Aspergillus subgen. Circumdati</taxon>
    </lineage>
</organism>
<reference evidence="4" key="1">
    <citation type="journal article" date="2017" name="Genome Biol.">
        <title>Comparative genomics reveals high biological diversity and specific adaptations in the industrially and medically important fungal genus Aspergillus.</title>
        <authorList>
            <person name="de Vries R.P."/>
            <person name="Riley R."/>
            <person name="Wiebenga A."/>
            <person name="Aguilar-Osorio G."/>
            <person name="Amillis S."/>
            <person name="Uchima C.A."/>
            <person name="Anderluh G."/>
            <person name="Asadollahi M."/>
            <person name="Askin M."/>
            <person name="Barry K."/>
            <person name="Battaglia E."/>
            <person name="Bayram O."/>
            <person name="Benocci T."/>
            <person name="Braus-Stromeyer S.A."/>
            <person name="Caldana C."/>
            <person name="Canovas D."/>
            <person name="Cerqueira G.C."/>
            <person name="Chen F."/>
            <person name="Chen W."/>
            <person name="Choi C."/>
            <person name="Clum A."/>
            <person name="Dos Santos R.A."/>
            <person name="Damasio A.R."/>
            <person name="Diallinas G."/>
            <person name="Emri T."/>
            <person name="Fekete E."/>
            <person name="Flipphi M."/>
            <person name="Freyberg S."/>
            <person name="Gallo A."/>
            <person name="Gournas C."/>
            <person name="Habgood R."/>
            <person name="Hainaut M."/>
            <person name="Harispe M.L."/>
            <person name="Henrissat B."/>
            <person name="Hilden K.S."/>
            <person name="Hope R."/>
            <person name="Hossain A."/>
            <person name="Karabika E."/>
            <person name="Karaffa L."/>
            <person name="Karanyi Z."/>
            <person name="Krasevec N."/>
            <person name="Kuo A."/>
            <person name="Kusch H."/>
            <person name="LaButti K."/>
            <person name="Lagendijk E.L."/>
            <person name="Lapidus A."/>
            <person name="Levasseur A."/>
            <person name="Lindquist E."/>
            <person name="Lipzen A."/>
            <person name="Logrieco A.F."/>
            <person name="MacCabe A."/>
            <person name="Maekelae M.R."/>
            <person name="Malavazi I."/>
            <person name="Melin P."/>
            <person name="Meyer V."/>
            <person name="Mielnichuk N."/>
            <person name="Miskei M."/>
            <person name="Molnar A.P."/>
            <person name="Mule G."/>
            <person name="Ngan C.Y."/>
            <person name="Orejas M."/>
            <person name="Orosz E."/>
            <person name="Ouedraogo J.P."/>
            <person name="Overkamp K.M."/>
            <person name="Park H.-S."/>
            <person name="Perrone G."/>
            <person name="Piumi F."/>
            <person name="Punt P.J."/>
            <person name="Ram A.F."/>
            <person name="Ramon A."/>
            <person name="Rauscher S."/>
            <person name="Record E."/>
            <person name="Riano-Pachon D.M."/>
            <person name="Robert V."/>
            <person name="Roehrig J."/>
            <person name="Ruller R."/>
            <person name="Salamov A."/>
            <person name="Salih N.S."/>
            <person name="Samson R.A."/>
            <person name="Sandor E."/>
            <person name="Sanguinetti M."/>
            <person name="Schuetze T."/>
            <person name="Sepcic K."/>
            <person name="Shelest E."/>
            <person name="Sherlock G."/>
            <person name="Sophianopoulou V."/>
            <person name="Squina F.M."/>
            <person name="Sun H."/>
            <person name="Susca A."/>
            <person name="Todd R.B."/>
            <person name="Tsang A."/>
            <person name="Unkles S.E."/>
            <person name="van de Wiele N."/>
            <person name="van Rossen-Uffink D."/>
            <person name="Oliveira J.V."/>
            <person name="Vesth T.C."/>
            <person name="Visser J."/>
            <person name="Yu J.-H."/>
            <person name="Zhou M."/>
            <person name="Andersen M.R."/>
            <person name="Archer D.B."/>
            <person name="Baker S.E."/>
            <person name="Benoit I."/>
            <person name="Brakhage A.A."/>
            <person name="Braus G.H."/>
            <person name="Fischer R."/>
            <person name="Frisvad J.C."/>
            <person name="Goldman G.H."/>
            <person name="Houbraken J."/>
            <person name="Oakley B."/>
            <person name="Pocsi I."/>
            <person name="Scazzocchio C."/>
            <person name="Seiboth B."/>
            <person name="vanKuyk P.A."/>
            <person name="Wortman J."/>
            <person name="Dyer P.S."/>
            <person name="Grigoriev I.V."/>
        </authorList>
    </citation>
    <scope>NUCLEOTIDE SEQUENCE [LARGE SCALE GENOMIC DNA]</scope>
    <source>
        <strain evidence="4">ATCC 16872 / CBS 172.66 / WB 5094</strain>
    </source>
</reference>
<dbReference type="OrthoDB" id="10265645at2759"/>
<feature type="compositionally biased region" description="Low complexity" evidence="1">
    <location>
        <begin position="563"/>
        <end position="574"/>
    </location>
</feature>
<dbReference type="PRINTS" id="PR00625">
    <property type="entry name" value="JDOMAIN"/>
</dbReference>
<dbReference type="AlphaFoldDB" id="A0A1L9X7T1"/>
<dbReference type="PROSITE" id="PS50076">
    <property type="entry name" value="DNAJ_2"/>
    <property type="match status" value="1"/>
</dbReference>
<feature type="region of interest" description="Disordered" evidence="1">
    <location>
        <begin position="472"/>
        <end position="517"/>
    </location>
</feature>
<dbReference type="OMA" id="YGPPKAN"/>
<feature type="compositionally biased region" description="Polar residues" evidence="1">
    <location>
        <begin position="100"/>
        <end position="120"/>
    </location>
</feature>
<dbReference type="InterPro" id="IPR050817">
    <property type="entry name" value="DjlA_DnaK_co-chaperone"/>
</dbReference>
<dbReference type="STRING" id="690307.A0A1L9X7T1"/>
<dbReference type="PROSITE" id="PS00636">
    <property type="entry name" value="DNAJ_1"/>
    <property type="match status" value="1"/>
</dbReference>
<dbReference type="EMBL" id="KV878970">
    <property type="protein sequence ID" value="OJK04503.1"/>
    <property type="molecule type" value="Genomic_DNA"/>
</dbReference>
<dbReference type="InterPro" id="IPR018253">
    <property type="entry name" value="DnaJ_domain_CS"/>
</dbReference>
<evidence type="ECO:0000313" key="4">
    <source>
        <dbReference type="Proteomes" id="UP000184546"/>
    </source>
</evidence>
<feature type="domain" description="J" evidence="2">
    <location>
        <begin position="9"/>
        <end position="75"/>
    </location>
</feature>
<evidence type="ECO:0000313" key="3">
    <source>
        <dbReference type="EMBL" id="OJK04503.1"/>
    </source>
</evidence>
<dbReference type="Gene3D" id="1.10.287.110">
    <property type="entry name" value="DnaJ domain"/>
    <property type="match status" value="1"/>
</dbReference>
<dbReference type="SUPFAM" id="SSF46565">
    <property type="entry name" value="Chaperone J-domain"/>
    <property type="match status" value="1"/>
</dbReference>
<evidence type="ECO:0000259" key="2">
    <source>
        <dbReference type="PROSITE" id="PS50076"/>
    </source>
</evidence>
<dbReference type="RefSeq" id="XP_020060842.1">
    <property type="nucleotide sequence ID" value="XM_020198928.1"/>
</dbReference>
<dbReference type="SMART" id="SM00271">
    <property type="entry name" value="DnaJ"/>
    <property type="match status" value="1"/>
</dbReference>
<dbReference type="FunFam" id="1.10.287.110:FF:000096">
    <property type="entry name" value="DnaJ domain protein"/>
    <property type="match status" value="1"/>
</dbReference>
<feature type="region of interest" description="Disordered" evidence="1">
    <location>
        <begin position="533"/>
        <end position="645"/>
    </location>
</feature>
<evidence type="ECO:0000256" key="1">
    <source>
        <dbReference type="SAM" id="MobiDB-lite"/>
    </source>
</evidence>
<feature type="compositionally biased region" description="Basic residues" evidence="1">
    <location>
        <begin position="375"/>
        <end position="392"/>
    </location>
</feature>
<proteinExistence type="predicted"/>
<feature type="compositionally biased region" description="Polar residues" evidence="1">
    <location>
        <begin position="246"/>
        <end position="264"/>
    </location>
</feature>
<feature type="compositionally biased region" description="Polar residues" evidence="1">
    <location>
        <begin position="395"/>
        <end position="419"/>
    </location>
</feature>
<feature type="compositionally biased region" description="Polar residues" evidence="1">
    <location>
        <begin position="582"/>
        <end position="591"/>
    </location>
</feature>
<dbReference type="GeneID" id="30972742"/>
<feature type="compositionally biased region" description="Basic residues" evidence="1">
    <location>
        <begin position="553"/>
        <end position="562"/>
    </location>
</feature>
<feature type="compositionally biased region" description="Basic and acidic residues" evidence="1">
    <location>
        <begin position="479"/>
        <end position="504"/>
    </location>
</feature>
<dbReference type="InterPro" id="IPR036869">
    <property type="entry name" value="J_dom_sf"/>
</dbReference>
<keyword evidence="4" id="KW-1185">Reference proteome</keyword>
<feature type="region of interest" description="Disordered" evidence="1">
    <location>
        <begin position="82"/>
        <end position="455"/>
    </location>
</feature>
<dbReference type="PANTHER" id="PTHR24074">
    <property type="entry name" value="CO-CHAPERONE PROTEIN DJLA"/>
    <property type="match status" value="1"/>
</dbReference>
<feature type="compositionally biased region" description="Basic and acidic residues" evidence="1">
    <location>
        <begin position="634"/>
        <end position="643"/>
    </location>
</feature>
<sequence>MVKADVRRDYYADLGLTPSAETEDIKRQFRKLALKYHPDRNPGREVDFIAKFQAIQAAHEILIDPQQRLRYDTDRLRAGYGKFYGPAKSSTPRKTSSTPQAATYSSKPAPTKPHSTTRPQSFHAGPSSGAQRYASYARAAPKQPWEKAHDEGQTRADAYRGFQDMKGNGMPGGWSSFDPRTGRAGYNGATPRPTKANAQSARPKSAFEYFRTSNNSESPEASRAQTKKKKQGFAPHAAGGDEPMATHTSSYTSRNERSQTSNTYFGAAPSPTAKKTATNRTDTPEFERMRSRYASTGGERTFFDSANLGRSASTRDSTESPKPRSRTNPPSPSPPEGGRYRSASPKFKADKNTNYSFTSSSSDLDEDDEEEFLARKPKAVPKSRLHPHKKFTAFHTEQTPETRSGSTANDTTSANNPFDTPNIFGFHSPLNSQQESEQNGVPPNRSFKSSSHEQLRNTFSAENWNGAAFFDGAAQNMDGRGRSATRDDTERKGHSADAPDHEGPIPETKPQPTSFAQFGFPADQWTEMFKNMSFEPKNGGAQQTQMAPAQRQRSPRKQRTATKTRPTPKPTTVTAEADEIATTLNGNTTPETAKAGDAGVEAMDLDDTPPPTTTERSDDTKKTNKAVPVAKPVSNEEQKDENAKNFNLEDLSKTVPLAQTTNGGIEDLQDIHVTLPFESRANFPKTTVRNARPRDLDLPRPPKRPTVPELTPLSAGSAQMGLSRAAWERYTAEMAVYSSEWNAFNRRMLQHFNARQEATETGMAPNWIGAVGDAAKVKLDPEDGLDGANSDTMVAGSAKGGYNAYKLALDQDLRVWKHWEVARELHYDCISKLGDLRDWVISGGRML</sequence>
<feature type="compositionally biased region" description="Low complexity" evidence="1">
    <location>
        <begin position="267"/>
        <end position="278"/>
    </location>
</feature>
<dbReference type="CDD" id="cd06257">
    <property type="entry name" value="DnaJ"/>
    <property type="match status" value="1"/>
</dbReference>
<feature type="region of interest" description="Disordered" evidence="1">
    <location>
        <begin position="691"/>
        <end position="715"/>
    </location>
</feature>
<gene>
    <name evidence="3" type="ORF">ASPACDRAFT_20187</name>
</gene>
<accession>A0A1L9X7T1</accession>
<feature type="compositionally biased region" description="Low complexity" evidence="1">
    <location>
        <begin position="88"/>
        <end position="99"/>
    </location>
</feature>
<feature type="compositionally biased region" description="Basic and acidic residues" evidence="1">
    <location>
        <begin position="144"/>
        <end position="158"/>
    </location>
</feature>
<feature type="compositionally biased region" description="Polar residues" evidence="1">
    <location>
        <begin position="429"/>
        <end position="449"/>
    </location>
</feature>
<protein>
    <recommendedName>
        <fullName evidence="2">J domain-containing protein</fullName>
    </recommendedName>
</protein>
<dbReference type="Proteomes" id="UP000184546">
    <property type="component" value="Unassembled WGS sequence"/>
</dbReference>
<dbReference type="VEuPathDB" id="FungiDB:ASPACDRAFT_20187"/>